<proteinExistence type="predicted"/>
<keyword evidence="1" id="KW-0472">Membrane</keyword>
<feature type="transmembrane region" description="Helical" evidence="1">
    <location>
        <begin position="6"/>
        <end position="24"/>
    </location>
</feature>
<dbReference type="AlphaFoldDB" id="A0A1W1EFT3"/>
<name>A0A1W1EFT3_9ZZZZ</name>
<accession>A0A1W1EFT3</accession>
<keyword evidence="1" id="KW-1133">Transmembrane helix</keyword>
<sequence length="137" mass="15715">MDKAFLVYVAIGVGFLYFIVNFVGDIQSEDEKYRNDGYNQEHMYDKYKGQDSIGRDVLNLIGENESIQVAAWNESTLKEEYLELFPDFEEMSKFVKERVNGKILQSKLLAQISSAEDKFFSGTISAEEAKQELSTLK</sequence>
<keyword evidence="1" id="KW-0812">Transmembrane</keyword>
<evidence type="ECO:0000256" key="1">
    <source>
        <dbReference type="SAM" id="Phobius"/>
    </source>
</evidence>
<gene>
    <name evidence="2" type="ORF">MNB_SV-5-119</name>
</gene>
<reference evidence="2" key="1">
    <citation type="submission" date="2016-10" db="EMBL/GenBank/DDBJ databases">
        <authorList>
            <person name="de Groot N.N."/>
        </authorList>
    </citation>
    <scope>NUCLEOTIDE SEQUENCE</scope>
</reference>
<dbReference type="EMBL" id="FPKX01000064">
    <property type="protein sequence ID" value="SFZ98873.1"/>
    <property type="molecule type" value="Genomic_DNA"/>
</dbReference>
<organism evidence="2">
    <name type="scientific">hydrothermal vent metagenome</name>
    <dbReference type="NCBI Taxonomy" id="652676"/>
    <lineage>
        <taxon>unclassified sequences</taxon>
        <taxon>metagenomes</taxon>
        <taxon>ecological metagenomes</taxon>
    </lineage>
</organism>
<protein>
    <submittedName>
        <fullName evidence="2">Uncharacterized protein</fullName>
    </submittedName>
</protein>
<evidence type="ECO:0000313" key="2">
    <source>
        <dbReference type="EMBL" id="SFZ98873.1"/>
    </source>
</evidence>